<keyword evidence="3" id="KW-1185">Reference proteome</keyword>
<accession>A0A0C3EUD1</accession>
<dbReference type="AlphaFoldDB" id="A0A0C3EUD1"/>
<dbReference type="InterPro" id="IPR003615">
    <property type="entry name" value="HNH_nuc"/>
</dbReference>
<sequence length="272" mass="30416">MDSHNCTLSNESTRTLPINEETTGDANASFYSDSSQILTRSSEFIQDIETIIQSKKPLSHLVEQAEKLIATLTSRKTYNQLPYGNREIKAKIKLHLILESMLHYAHDCGGEGGKRYTATAICICCREDGDQTLGFLQDLVATWLSHLLFMLFSKALETVKPNGSHKLQVNLTPSGYATPTRDRTAAQMDVGASENRKDKFKLTYLSALRTFDILRHYASLPATTIEDIAKVIDDPSNGMTLESNAHVGFDNYAWSLREVQDFSVFRTILPTS</sequence>
<protein>
    <recommendedName>
        <fullName evidence="1">HNH nuclease domain-containing protein</fullName>
    </recommendedName>
</protein>
<evidence type="ECO:0000259" key="1">
    <source>
        <dbReference type="Pfam" id="PF13391"/>
    </source>
</evidence>
<dbReference type="InParanoid" id="A0A0C3EUD1"/>
<feature type="domain" description="HNH nuclease" evidence="1">
    <location>
        <begin position="231"/>
        <end position="256"/>
    </location>
</feature>
<dbReference type="Proteomes" id="UP000054166">
    <property type="component" value="Unassembled WGS sequence"/>
</dbReference>
<dbReference type="STRING" id="765440.A0A0C3EUD1"/>
<dbReference type="HOGENOM" id="CLU_1023477_0_0_1"/>
<dbReference type="Pfam" id="PF13391">
    <property type="entry name" value="HNH_2"/>
    <property type="match status" value="1"/>
</dbReference>
<evidence type="ECO:0000313" key="3">
    <source>
        <dbReference type="Proteomes" id="UP000054166"/>
    </source>
</evidence>
<gene>
    <name evidence="2" type="ORF">PILCRDRAFT_91754</name>
</gene>
<name>A0A0C3EUD1_PILCF</name>
<reference evidence="2 3" key="1">
    <citation type="submission" date="2014-04" db="EMBL/GenBank/DDBJ databases">
        <authorList>
            <consortium name="DOE Joint Genome Institute"/>
            <person name="Kuo A."/>
            <person name="Tarkka M."/>
            <person name="Buscot F."/>
            <person name="Kohler A."/>
            <person name="Nagy L.G."/>
            <person name="Floudas D."/>
            <person name="Copeland A."/>
            <person name="Barry K.W."/>
            <person name="Cichocki N."/>
            <person name="Veneault-Fourrey C."/>
            <person name="LaButti K."/>
            <person name="Lindquist E.A."/>
            <person name="Lipzen A."/>
            <person name="Lundell T."/>
            <person name="Morin E."/>
            <person name="Murat C."/>
            <person name="Sun H."/>
            <person name="Tunlid A."/>
            <person name="Henrissat B."/>
            <person name="Grigoriev I.V."/>
            <person name="Hibbett D.S."/>
            <person name="Martin F."/>
            <person name="Nordberg H.P."/>
            <person name="Cantor M.N."/>
            <person name="Hua S.X."/>
        </authorList>
    </citation>
    <scope>NUCLEOTIDE SEQUENCE [LARGE SCALE GENOMIC DNA]</scope>
    <source>
        <strain evidence="2 3">F 1598</strain>
    </source>
</reference>
<evidence type="ECO:0000313" key="2">
    <source>
        <dbReference type="EMBL" id="KIM76115.1"/>
    </source>
</evidence>
<organism evidence="2 3">
    <name type="scientific">Piloderma croceum (strain F 1598)</name>
    <dbReference type="NCBI Taxonomy" id="765440"/>
    <lineage>
        <taxon>Eukaryota</taxon>
        <taxon>Fungi</taxon>
        <taxon>Dikarya</taxon>
        <taxon>Basidiomycota</taxon>
        <taxon>Agaricomycotina</taxon>
        <taxon>Agaricomycetes</taxon>
        <taxon>Agaricomycetidae</taxon>
        <taxon>Atheliales</taxon>
        <taxon>Atheliaceae</taxon>
        <taxon>Piloderma</taxon>
    </lineage>
</organism>
<dbReference type="OrthoDB" id="3163863at2759"/>
<reference evidence="3" key="2">
    <citation type="submission" date="2015-01" db="EMBL/GenBank/DDBJ databases">
        <title>Evolutionary Origins and Diversification of the Mycorrhizal Mutualists.</title>
        <authorList>
            <consortium name="DOE Joint Genome Institute"/>
            <consortium name="Mycorrhizal Genomics Consortium"/>
            <person name="Kohler A."/>
            <person name="Kuo A."/>
            <person name="Nagy L.G."/>
            <person name="Floudas D."/>
            <person name="Copeland A."/>
            <person name="Barry K.W."/>
            <person name="Cichocki N."/>
            <person name="Veneault-Fourrey C."/>
            <person name="LaButti K."/>
            <person name="Lindquist E.A."/>
            <person name="Lipzen A."/>
            <person name="Lundell T."/>
            <person name="Morin E."/>
            <person name="Murat C."/>
            <person name="Riley R."/>
            <person name="Ohm R."/>
            <person name="Sun H."/>
            <person name="Tunlid A."/>
            <person name="Henrissat B."/>
            <person name="Grigoriev I.V."/>
            <person name="Hibbett D.S."/>
            <person name="Martin F."/>
        </authorList>
    </citation>
    <scope>NUCLEOTIDE SEQUENCE [LARGE SCALE GENOMIC DNA]</scope>
    <source>
        <strain evidence="3">F 1598</strain>
    </source>
</reference>
<dbReference type="EMBL" id="KN833038">
    <property type="protein sequence ID" value="KIM76115.1"/>
    <property type="molecule type" value="Genomic_DNA"/>
</dbReference>
<proteinExistence type="predicted"/>